<dbReference type="AlphaFoldDB" id="J0RD88"/>
<reference evidence="1 2" key="1">
    <citation type="submission" date="2012-03" db="EMBL/GenBank/DDBJ databases">
        <title>The Genome Sequence of Bartonella elizabethae F9251.</title>
        <authorList>
            <consortium name="The Broad Institute Genome Sequencing Platform"/>
            <consortium name="The Broad Institute Genome Sequencing Center for Infectious Disease"/>
            <person name="Feldgarden M."/>
            <person name="Kirby J."/>
            <person name="Kosoy M."/>
            <person name="Birtles R."/>
            <person name="Probert W.S."/>
            <person name="Chiaraviglio L."/>
            <person name="Young S.K."/>
            <person name="Zeng Q."/>
            <person name="Gargeya S."/>
            <person name="Fitzgerald M."/>
            <person name="Haas B."/>
            <person name="Abouelleil A."/>
            <person name="Alvarado L."/>
            <person name="Arachchi H.M."/>
            <person name="Berlin A."/>
            <person name="Chapman S.B."/>
            <person name="Gearin G."/>
            <person name="Goldberg J."/>
            <person name="Griggs A."/>
            <person name="Gujja S."/>
            <person name="Hansen M."/>
            <person name="Heiman D."/>
            <person name="Howarth C."/>
            <person name="Larimer J."/>
            <person name="Lui A."/>
            <person name="MacDonald P.J.P."/>
            <person name="McCowen C."/>
            <person name="Montmayeur A."/>
            <person name="Murphy C."/>
            <person name="Neiman D."/>
            <person name="Pearson M."/>
            <person name="Priest M."/>
            <person name="Roberts A."/>
            <person name="Saif S."/>
            <person name="Shea T."/>
            <person name="Sisk P."/>
            <person name="Stolte C."/>
            <person name="Sykes S."/>
            <person name="Wortman J."/>
            <person name="Nusbaum C."/>
            <person name="Birren B."/>
        </authorList>
    </citation>
    <scope>NUCLEOTIDE SEQUENCE [LARGE SCALE GENOMIC DNA]</scope>
    <source>
        <strain evidence="1 2">F9251</strain>
    </source>
</reference>
<dbReference type="Proteomes" id="UP000008941">
    <property type="component" value="Unassembled WGS sequence"/>
</dbReference>
<evidence type="ECO:0000313" key="1">
    <source>
        <dbReference type="EMBL" id="EJF93839.1"/>
    </source>
</evidence>
<dbReference type="HOGENOM" id="CLU_2421004_0_0_5"/>
<sequence length="91" mass="10771">MFGLEHSPMAGKPKWVEKQKPELYSLKDTALEAFESRQEDVVRGRLETAFHKCFWELYNFLFFSNETVSFILQMTQTEKDNPHVLLCIEQL</sequence>
<protein>
    <submittedName>
        <fullName evidence="1">Uncharacterized protein</fullName>
    </submittedName>
</protein>
<evidence type="ECO:0000313" key="2">
    <source>
        <dbReference type="Proteomes" id="UP000008941"/>
    </source>
</evidence>
<name>J0RD88_BAREL</name>
<comment type="caution">
    <text evidence="1">The sequence shown here is derived from an EMBL/GenBank/DDBJ whole genome shotgun (WGS) entry which is preliminary data.</text>
</comment>
<dbReference type="PATRIC" id="fig|1094555.3.peg.1631"/>
<organism evidence="1 2">
    <name type="scientific">Bartonella elizabethae F9251 = ATCC 49927</name>
    <dbReference type="NCBI Taxonomy" id="1094555"/>
    <lineage>
        <taxon>Bacteria</taxon>
        <taxon>Pseudomonadati</taxon>
        <taxon>Pseudomonadota</taxon>
        <taxon>Alphaproteobacteria</taxon>
        <taxon>Hyphomicrobiales</taxon>
        <taxon>Bartonellaceae</taxon>
        <taxon>Bartonella</taxon>
    </lineage>
</organism>
<proteinExistence type="predicted"/>
<gene>
    <name evidence="1" type="ORF">MEE_01439</name>
</gene>
<accession>J0RD88</accession>
<dbReference type="EMBL" id="AIMF01000024">
    <property type="protein sequence ID" value="EJF93839.1"/>
    <property type="molecule type" value="Genomic_DNA"/>
</dbReference>